<sequence length="60" mass="7060">MYMTPRIVKEASGLFTVTNRLFMKLSKADKDSVYRCRVLYQTMNNQTHTLDSETFQVTLH</sequence>
<evidence type="ECO:0000313" key="1">
    <source>
        <dbReference type="EMBL" id="GCC42652.1"/>
    </source>
</evidence>
<gene>
    <name evidence="1" type="ORF">chiPu_0026701</name>
</gene>
<dbReference type="EMBL" id="BEZZ01085622">
    <property type="protein sequence ID" value="GCC42652.1"/>
    <property type="molecule type" value="Genomic_DNA"/>
</dbReference>
<protein>
    <recommendedName>
        <fullName evidence="3">Immunoglobulin V-set domain-containing protein</fullName>
    </recommendedName>
</protein>
<organism evidence="1 2">
    <name type="scientific">Chiloscyllium punctatum</name>
    <name type="common">Brownbanded bambooshark</name>
    <name type="synonym">Hemiscyllium punctatum</name>
    <dbReference type="NCBI Taxonomy" id="137246"/>
    <lineage>
        <taxon>Eukaryota</taxon>
        <taxon>Metazoa</taxon>
        <taxon>Chordata</taxon>
        <taxon>Craniata</taxon>
        <taxon>Vertebrata</taxon>
        <taxon>Chondrichthyes</taxon>
        <taxon>Elasmobranchii</taxon>
        <taxon>Galeomorphii</taxon>
        <taxon>Galeoidea</taxon>
        <taxon>Orectolobiformes</taxon>
        <taxon>Hemiscylliidae</taxon>
        <taxon>Chiloscyllium</taxon>
    </lineage>
</organism>
<dbReference type="OrthoDB" id="10010939at2759"/>
<reference evidence="1 2" key="1">
    <citation type="journal article" date="2018" name="Nat. Ecol. Evol.">
        <title>Shark genomes provide insights into elasmobranch evolution and the origin of vertebrates.</title>
        <authorList>
            <person name="Hara Y"/>
            <person name="Yamaguchi K"/>
            <person name="Onimaru K"/>
            <person name="Kadota M"/>
            <person name="Koyanagi M"/>
            <person name="Keeley SD"/>
            <person name="Tatsumi K"/>
            <person name="Tanaka K"/>
            <person name="Motone F"/>
            <person name="Kageyama Y"/>
            <person name="Nozu R"/>
            <person name="Adachi N"/>
            <person name="Nishimura O"/>
            <person name="Nakagawa R"/>
            <person name="Tanegashima C"/>
            <person name="Kiyatake I"/>
            <person name="Matsumoto R"/>
            <person name="Murakumo K"/>
            <person name="Nishida K"/>
            <person name="Terakita A"/>
            <person name="Kuratani S"/>
            <person name="Sato K"/>
            <person name="Hyodo S Kuraku.S."/>
        </authorList>
    </citation>
    <scope>NUCLEOTIDE SEQUENCE [LARGE SCALE GENOMIC DNA]</scope>
</reference>
<dbReference type="STRING" id="137246.A0A401TJ21"/>
<dbReference type="Proteomes" id="UP000287033">
    <property type="component" value="Unassembled WGS sequence"/>
</dbReference>
<comment type="caution">
    <text evidence="1">The sequence shown here is derived from an EMBL/GenBank/DDBJ whole genome shotgun (WGS) entry which is preliminary data.</text>
</comment>
<evidence type="ECO:0000313" key="2">
    <source>
        <dbReference type="Proteomes" id="UP000287033"/>
    </source>
</evidence>
<dbReference type="AlphaFoldDB" id="A0A401TJ21"/>
<accession>A0A401TJ21</accession>
<proteinExistence type="predicted"/>
<name>A0A401TJ21_CHIPU</name>
<dbReference type="Gene3D" id="2.60.40.10">
    <property type="entry name" value="Immunoglobulins"/>
    <property type="match status" value="1"/>
</dbReference>
<dbReference type="InterPro" id="IPR013783">
    <property type="entry name" value="Ig-like_fold"/>
</dbReference>
<keyword evidence="2" id="KW-1185">Reference proteome</keyword>
<feature type="non-terminal residue" evidence="1">
    <location>
        <position position="60"/>
    </location>
</feature>
<evidence type="ECO:0008006" key="3">
    <source>
        <dbReference type="Google" id="ProtNLM"/>
    </source>
</evidence>